<keyword evidence="2" id="KW-0472">Membrane</keyword>
<evidence type="ECO:0000256" key="2">
    <source>
        <dbReference type="SAM" id="Phobius"/>
    </source>
</evidence>
<evidence type="ECO:0008006" key="5">
    <source>
        <dbReference type="Google" id="ProtNLM"/>
    </source>
</evidence>
<dbReference type="HOGENOM" id="CLU_1046088_0_0_1"/>
<feature type="region of interest" description="Disordered" evidence="1">
    <location>
        <begin position="133"/>
        <end position="189"/>
    </location>
</feature>
<evidence type="ECO:0000313" key="4">
    <source>
        <dbReference type="Proteomes" id="UP000054477"/>
    </source>
</evidence>
<feature type="compositionally biased region" description="Low complexity" evidence="1">
    <location>
        <begin position="23"/>
        <end position="33"/>
    </location>
</feature>
<gene>
    <name evidence="3" type="ORF">K443DRAFT_675232</name>
</gene>
<organism evidence="3 4">
    <name type="scientific">Laccaria amethystina LaAM-08-1</name>
    <dbReference type="NCBI Taxonomy" id="1095629"/>
    <lineage>
        <taxon>Eukaryota</taxon>
        <taxon>Fungi</taxon>
        <taxon>Dikarya</taxon>
        <taxon>Basidiomycota</taxon>
        <taxon>Agaricomycotina</taxon>
        <taxon>Agaricomycetes</taxon>
        <taxon>Agaricomycetidae</taxon>
        <taxon>Agaricales</taxon>
        <taxon>Agaricineae</taxon>
        <taxon>Hydnangiaceae</taxon>
        <taxon>Laccaria</taxon>
    </lineage>
</organism>
<protein>
    <recommendedName>
        <fullName evidence="5">Mid2 domain-containing protein</fullName>
    </recommendedName>
</protein>
<feature type="compositionally biased region" description="Basic and acidic residues" evidence="1">
    <location>
        <begin position="146"/>
        <end position="161"/>
    </location>
</feature>
<feature type="compositionally biased region" description="Low complexity" evidence="1">
    <location>
        <begin position="163"/>
        <end position="174"/>
    </location>
</feature>
<keyword evidence="2" id="KW-1133">Transmembrane helix</keyword>
<feature type="compositionally biased region" description="Polar residues" evidence="1">
    <location>
        <begin position="133"/>
        <end position="142"/>
    </location>
</feature>
<feature type="transmembrane region" description="Helical" evidence="2">
    <location>
        <begin position="83"/>
        <end position="107"/>
    </location>
</feature>
<dbReference type="AlphaFoldDB" id="A0A0C9XJP6"/>
<accession>A0A0C9XJP6</accession>
<keyword evidence="2" id="KW-0812">Transmembrane</keyword>
<keyword evidence="4" id="KW-1185">Reference proteome</keyword>
<dbReference type="Proteomes" id="UP000054477">
    <property type="component" value="Unassembled WGS sequence"/>
</dbReference>
<evidence type="ECO:0000313" key="3">
    <source>
        <dbReference type="EMBL" id="KIK05271.1"/>
    </source>
</evidence>
<evidence type="ECO:0000256" key="1">
    <source>
        <dbReference type="SAM" id="MobiDB-lite"/>
    </source>
</evidence>
<name>A0A0C9XJP6_9AGAR</name>
<proteinExistence type="predicted"/>
<reference evidence="3 4" key="1">
    <citation type="submission" date="2014-04" db="EMBL/GenBank/DDBJ databases">
        <authorList>
            <consortium name="DOE Joint Genome Institute"/>
            <person name="Kuo A."/>
            <person name="Kohler A."/>
            <person name="Nagy L.G."/>
            <person name="Floudas D."/>
            <person name="Copeland A."/>
            <person name="Barry K.W."/>
            <person name="Cichocki N."/>
            <person name="Veneault-Fourrey C."/>
            <person name="LaButti K."/>
            <person name="Lindquist E.A."/>
            <person name="Lipzen A."/>
            <person name="Lundell T."/>
            <person name="Morin E."/>
            <person name="Murat C."/>
            <person name="Sun H."/>
            <person name="Tunlid A."/>
            <person name="Henrissat B."/>
            <person name="Grigoriev I.V."/>
            <person name="Hibbett D.S."/>
            <person name="Martin F."/>
            <person name="Nordberg H.P."/>
            <person name="Cantor M.N."/>
            <person name="Hua S.X."/>
        </authorList>
    </citation>
    <scope>NUCLEOTIDE SEQUENCE [LARGE SCALE GENOMIC DNA]</scope>
    <source>
        <strain evidence="3 4">LaAM-08-1</strain>
    </source>
</reference>
<feature type="region of interest" description="Disordered" evidence="1">
    <location>
        <begin position="22"/>
        <end position="41"/>
    </location>
</feature>
<sequence length="266" mass="29321">MTLVFRSDTQVFLSSSIHDEHSTASSTSTRTSAEQGDASKTKHFTSIKIASVTSTQKASHTIPVVSPTSTPQSSSINSKAANLGVVVATVLAAIAVLGFLMVAFFHFRRRRRKSSRRRPVVAADFWDPRPFNQKPTVCSSTAPHPPKVDPDYPSVLKKDSILSRNPSSASTRSSQLHYKKSRVQLQRSASLPRHYMKTVHARHKSNSVDNPLLARSPSTDLPSIRELKDIHAVQDVVNNESQIGIILQSTMVDDVWDGRVRVNLSD</sequence>
<dbReference type="EMBL" id="KN838561">
    <property type="protein sequence ID" value="KIK05271.1"/>
    <property type="molecule type" value="Genomic_DNA"/>
</dbReference>
<reference evidence="4" key="2">
    <citation type="submission" date="2015-01" db="EMBL/GenBank/DDBJ databases">
        <title>Evolutionary Origins and Diversification of the Mycorrhizal Mutualists.</title>
        <authorList>
            <consortium name="DOE Joint Genome Institute"/>
            <consortium name="Mycorrhizal Genomics Consortium"/>
            <person name="Kohler A."/>
            <person name="Kuo A."/>
            <person name="Nagy L.G."/>
            <person name="Floudas D."/>
            <person name="Copeland A."/>
            <person name="Barry K.W."/>
            <person name="Cichocki N."/>
            <person name="Veneault-Fourrey C."/>
            <person name="LaButti K."/>
            <person name="Lindquist E.A."/>
            <person name="Lipzen A."/>
            <person name="Lundell T."/>
            <person name="Morin E."/>
            <person name="Murat C."/>
            <person name="Riley R."/>
            <person name="Ohm R."/>
            <person name="Sun H."/>
            <person name="Tunlid A."/>
            <person name="Henrissat B."/>
            <person name="Grigoriev I.V."/>
            <person name="Hibbett D.S."/>
            <person name="Martin F."/>
        </authorList>
    </citation>
    <scope>NUCLEOTIDE SEQUENCE [LARGE SCALE GENOMIC DNA]</scope>
    <source>
        <strain evidence="4">LaAM-08-1</strain>
    </source>
</reference>